<feature type="compositionally biased region" description="Basic and acidic residues" evidence="1">
    <location>
        <begin position="477"/>
        <end position="538"/>
    </location>
</feature>
<protein>
    <recommendedName>
        <fullName evidence="2">AB hydrolase-1 domain-containing protein</fullName>
    </recommendedName>
</protein>
<feature type="compositionally biased region" description="Basic residues" evidence="1">
    <location>
        <begin position="601"/>
        <end position="610"/>
    </location>
</feature>
<feature type="compositionally biased region" description="Basic and acidic residues" evidence="1">
    <location>
        <begin position="340"/>
        <end position="349"/>
    </location>
</feature>
<dbReference type="PANTHER" id="PTHR47842:SF3">
    <property type="entry name" value="DUF676 DOMAIN-CONTAINING PROTEIN"/>
    <property type="match status" value="1"/>
</dbReference>
<dbReference type="EMBL" id="NAJL01000009">
    <property type="protein sequence ID" value="TKA30965.1"/>
    <property type="molecule type" value="Genomic_DNA"/>
</dbReference>
<feature type="region of interest" description="Disordered" evidence="1">
    <location>
        <begin position="319"/>
        <end position="452"/>
    </location>
</feature>
<comment type="caution">
    <text evidence="3">The sequence shown here is derived from an EMBL/GenBank/DDBJ whole genome shotgun (WGS) entry which is preliminary data.</text>
</comment>
<reference evidence="3 4" key="1">
    <citation type="submission" date="2017-03" db="EMBL/GenBank/DDBJ databases">
        <title>Genomes of endolithic fungi from Antarctica.</title>
        <authorList>
            <person name="Coleine C."/>
            <person name="Masonjones S."/>
            <person name="Stajich J.E."/>
        </authorList>
    </citation>
    <scope>NUCLEOTIDE SEQUENCE [LARGE SCALE GENOMIC DNA]</scope>
    <source>
        <strain evidence="3 4">CCFEE 6315</strain>
    </source>
</reference>
<evidence type="ECO:0000256" key="1">
    <source>
        <dbReference type="SAM" id="MobiDB-lite"/>
    </source>
</evidence>
<dbReference type="InterPro" id="IPR029058">
    <property type="entry name" value="AB_hydrolase_fold"/>
</dbReference>
<organism evidence="3 4">
    <name type="scientific">Salinomyces thailandicus</name>
    <dbReference type="NCBI Taxonomy" id="706561"/>
    <lineage>
        <taxon>Eukaryota</taxon>
        <taxon>Fungi</taxon>
        <taxon>Dikarya</taxon>
        <taxon>Ascomycota</taxon>
        <taxon>Pezizomycotina</taxon>
        <taxon>Dothideomycetes</taxon>
        <taxon>Dothideomycetidae</taxon>
        <taxon>Mycosphaerellales</taxon>
        <taxon>Teratosphaeriaceae</taxon>
        <taxon>Salinomyces</taxon>
    </lineage>
</organism>
<dbReference type="InterPro" id="IPR000073">
    <property type="entry name" value="AB_hydrolase_1"/>
</dbReference>
<feature type="compositionally biased region" description="Low complexity" evidence="1">
    <location>
        <begin position="562"/>
        <end position="593"/>
    </location>
</feature>
<feature type="region of interest" description="Disordered" evidence="1">
    <location>
        <begin position="1"/>
        <end position="68"/>
    </location>
</feature>
<sequence length="674" mass="73244">MARRLPPPLPPRQPSTTSSAHLPFDPPPGYSSLALDTLTLNSNLSHPSSDPRRSSTESLLPTAAAAASATTPYPTRRRLLLIYIHGFMGNETSFRSFPAHVHHRLTVTLAPTHVVHTKLYPRYRSKRNITFARDDLSRWLEPHEDANTDIVLLGHSMGGLLAAEVVLMPSPTSSPHKPFKHRILGTINFDVPFLGMHPGVVKSGLASIFNPPDEPSDDPSPVTTPAPIPNTPSDPNYNPAFPNDVILPTRKGWRNAWHFVHKHSGELRKATKQLVSSHMEFGGAMANYGELGRRYTRIRALEEGEAGGRVRFVNFYTASTGRGKSGEQGGEGAGDEGMDGEPRAEDRPGDSGNEIAVLEERQREARRGSGDEDSGDKAVALTLLDPSPVPDDEADDYETAAYVSARDPSPPSSPTTPTPSTLSPPPTRSQPENIPPLPALPPPPPPLNIAFIQDPATKKVIEKEHKRAVKLYEKAVKEHEKAAKAQAKGERRKASAAGKEREKPKEGPPRELTHTEREAQRLEQERLRMEAEGRRMRGEASPPRSPPSAPPEEEPPDPPISTPSDFSTLSATTSSSSSSQAPDPDTSPSSPSLYPSPPTPKPHKRPKPSKPRTFCLLPPPDSQGAQDPVWVRVLMPGVDEVGAHCGLFFVDARGRYEGLVGDVVRVVGGWVGDE</sequence>
<evidence type="ECO:0000313" key="4">
    <source>
        <dbReference type="Proteomes" id="UP000308549"/>
    </source>
</evidence>
<dbReference type="Gene3D" id="3.40.50.1820">
    <property type="entry name" value="alpha/beta hydrolase"/>
    <property type="match status" value="1"/>
</dbReference>
<dbReference type="Pfam" id="PF12697">
    <property type="entry name" value="Abhydrolase_6"/>
    <property type="match status" value="1"/>
</dbReference>
<feature type="compositionally biased region" description="Pro residues" evidence="1">
    <location>
        <begin position="1"/>
        <end position="13"/>
    </location>
</feature>
<proteinExistence type="predicted"/>
<dbReference type="SUPFAM" id="SSF53474">
    <property type="entry name" value="alpha/beta-Hydrolases"/>
    <property type="match status" value="1"/>
</dbReference>
<gene>
    <name evidence="3" type="ORF">B0A50_01933</name>
</gene>
<feature type="region of interest" description="Disordered" evidence="1">
    <location>
        <begin position="477"/>
        <end position="625"/>
    </location>
</feature>
<keyword evidence="4" id="KW-1185">Reference proteome</keyword>
<dbReference type="AlphaFoldDB" id="A0A4U0U9N0"/>
<name>A0A4U0U9N0_9PEZI</name>
<feature type="domain" description="AB hydrolase-1" evidence="2">
    <location>
        <begin position="82"/>
        <end position="199"/>
    </location>
</feature>
<accession>A0A4U0U9N0</accession>
<feature type="compositionally biased region" description="Low complexity" evidence="1">
    <location>
        <begin position="56"/>
        <end position="68"/>
    </location>
</feature>
<feature type="compositionally biased region" description="Pro residues" evidence="1">
    <location>
        <begin position="408"/>
        <end position="447"/>
    </location>
</feature>
<feature type="compositionally biased region" description="Pro residues" evidence="1">
    <location>
        <begin position="222"/>
        <end position="232"/>
    </location>
</feature>
<evidence type="ECO:0000313" key="3">
    <source>
        <dbReference type="EMBL" id="TKA30965.1"/>
    </source>
</evidence>
<evidence type="ECO:0000259" key="2">
    <source>
        <dbReference type="Pfam" id="PF12697"/>
    </source>
</evidence>
<feature type="compositionally biased region" description="Polar residues" evidence="1">
    <location>
        <begin position="38"/>
        <end position="48"/>
    </location>
</feature>
<feature type="compositionally biased region" description="Basic and acidic residues" evidence="1">
    <location>
        <begin position="358"/>
        <end position="370"/>
    </location>
</feature>
<dbReference type="OrthoDB" id="3248508at2759"/>
<dbReference type="Proteomes" id="UP000308549">
    <property type="component" value="Unassembled WGS sequence"/>
</dbReference>
<dbReference type="PANTHER" id="PTHR47842">
    <property type="entry name" value="EXPRESSED PROTEIN"/>
    <property type="match status" value="1"/>
</dbReference>
<feature type="region of interest" description="Disordered" evidence="1">
    <location>
        <begin position="207"/>
        <end position="239"/>
    </location>
</feature>